<dbReference type="InterPro" id="IPR015590">
    <property type="entry name" value="Aldehyde_DH_dom"/>
</dbReference>
<evidence type="ECO:0000256" key="1">
    <source>
        <dbReference type="ARBA" id="ARBA00009986"/>
    </source>
</evidence>
<reference evidence="3" key="1">
    <citation type="submission" date="2020-09" db="EMBL/GenBank/DDBJ databases">
        <title>Comparative genome analyses of four rice-infecting Rhizoctonia solani isolates reveal extensive enrichment of homogalacturonan modification genes.</title>
        <authorList>
            <person name="Lee D.-Y."/>
            <person name="Jeon J."/>
            <person name="Kim K.-T."/>
            <person name="Cheong K."/>
            <person name="Song H."/>
            <person name="Choi G."/>
            <person name="Ko J."/>
            <person name="Opiyo S.O."/>
            <person name="Zuo S."/>
            <person name="Madhav S."/>
            <person name="Lee Y.-H."/>
            <person name="Wang G.-L."/>
        </authorList>
    </citation>
    <scope>NUCLEOTIDE SEQUENCE</scope>
    <source>
        <strain evidence="3">AG1-IA B2</strain>
    </source>
</reference>
<evidence type="ECO:0000259" key="2">
    <source>
        <dbReference type="Pfam" id="PF00171"/>
    </source>
</evidence>
<proteinExistence type="inferred from homology"/>
<dbReference type="Gene3D" id="3.40.605.10">
    <property type="entry name" value="Aldehyde Dehydrogenase, Chain A, domain 1"/>
    <property type="match status" value="1"/>
</dbReference>
<dbReference type="Proteomes" id="UP000614334">
    <property type="component" value="Unassembled WGS sequence"/>
</dbReference>
<dbReference type="Pfam" id="PF00171">
    <property type="entry name" value="Aldedh"/>
    <property type="match status" value="1"/>
</dbReference>
<dbReference type="AlphaFoldDB" id="A0A8H7M8I8"/>
<organism evidence="3 4">
    <name type="scientific">Rhizoctonia solani</name>
    <dbReference type="NCBI Taxonomy" id="456999"/>
    <lineage>
        <taxon>Eukaryota</taxon>
        <taxon>Fungi</taxon>
        <taxon>Dikarya</taxon>
        <taxon>Basidiomycota</taxon>
        <taxon>Agaricomycotina</taxon>
        <taxon>Agaricomycetes</taxon>
        <taxon>Cantharellales</taxon>
        <taxon>Ceratobasidiaceae</taxon>
        <taxon>Rhizoctonia</taxon>
    </lineage>
</organism>
<gene>
    <name evidence="3" type="ORF">RHS01_03481</name>
</gene>
<name>A0A8H7M8I8_9AGAM</name>
<dbReference type="GO" id="GO:0016620">
    <property type="term" value="F:oxidoreductase activity, acting on the aldehyde or oxo group of donors, NAD or NADP as acceptor"/>
    <property type="evidence" value="ECO:0007669"/>
    <property type="project" value="InterPro"/>
</dbReference>
<protein>
    <submittedName>
        <fullName evidence="3">Aldehyde dehydrogenase family</fullName>
    </submittedName>
</protein>
<comment type="caution">
    <text evidence="3">The sequence shown here is derived from an EMBL/GenBank/DDBJ whole genome shotgun (WGS) entry which is preliminary data.</text>
</comment>
<evidence type="ECO:0000313" key="3">
    <source>
        <dbReference type="EMBL" id="KAF8757892.1"/>
    </source>
</evidence>
<accession>A0A8H7M8I8</accession>
<comment type="similarity">
    <text evidence="1">Belongs to the aldehyde dehydrogenase family.</text>
</comment>
<dbReference type="InterPro" id="IPR016163">
    <property type="entry name" value="Ald_DH_C"/>
</dbReference>
<dbReference type="EMBL" id="JACYCF010000004">
    <property type="protein sequence ID" value="KAF8757892.1"/>
    <property type="molecule type" value="Genomic_DNA"/>
</dbReference>
<sequence length="438" mass="48594">TSLAPTYGHIINGQETFSEKTTSVFNPATGLRLADVPVLSSSQLDEAVDAAERAFPMWASKTYEQRGSVLLEMAIIIESRVNQYKELLTSEQGKPHREALSEIMGAVHWFREAACLRLPEIIHEDSPRRKVITHHVPLGVVNSRYNSLELSYSLAVWKIAPALLAGNTILVKPSPWTPLTTLSIIADLQRALPPGVLSGINGDEELGPLITAHPRIKKIAFTGSIQTGKLIMHSTSHDLKRITLELGKMFLRKIFTEVDEELLYKTGAYFGELSLTTANFALLRIYIHNSIYEFVRDALVAYARAVVVGDGAQESTQIGPVQNYELFKKLRDIFEDTKARKCKFALGGEFPTATSDRTCGLFVPITIVDNPPEDSRVVQDEQFGPIVPCLGGKMKQTLCVGLMPHIMGLELLYGGTISFKLHVSPRKLNQAVRRKFLL</sequence>
<dbReference type="Gene3D" id="3.40.309.10">
    <property type="entry name" value="Aldehyde Dehydrogenase, Chain A, domain 2"/>
    <property type="match status" value="1"/>
</dbReference>
<dbReference type="PANTHER" id="PTHR11699">
    <property type="entry name" value="ALDEHYDE DEHYDROGENASE-RELATED"/>
    <property type="match status" value="1"/>
</dbReference>
<evidence type="ECO:0000313" key="4">
    <source>
        <dbReference type="Proteomes" id="UP000614334"/>
    </source>
</evidence>
<dbReference type="SUPFAM" id="SSF53720">
    <property type="entry name" value="ALDH-like"/>
    <property type="match status" value="1"/>
</dbReference>
<feature type="non-terminal residue" evidence="3">
    <location>
        <position position="1"/>
    </location>
</feature>
<dbReference type="InterPro" id="IPR016161">
    <property type="entry name" value="Ald_DH/histidinol_DH"/>
</dbReference>
<dbReference type="InterPro" id="IPR016162">
    <property type="entry name" value="Ald_DH_N"/>
</dbReference>
<feature type="domain" description="Aldehyde dehydrogenase" evidence="2">
    <location>
        <begin position="19"/>
        <end position="389"/>
    </location>
</feature>